<sequence>MRHAGAVVISAVSGTAGIGKTTLAVHWAHRAAQHFPGGQLYVNLRGYDPSGTVLDPAEALRGFLDAFDVPVDRIPSGVDARAALYRSVLAGRRVLVVLDNARDAEQVRPLLPGTAGCVAVITSRDQLTGLAATEAAHPLTLDLLTATEAHGLLTRRLGAARTAAEPDAVRDIVARCARLPLALAIVAARAAARPGFPLAALADELRHATSTLDALDGGDPATDLRAVFSWSQRTLSPDANQLFRLLGLHPGPDVTAAAAASLAATGPDNARHLLDELARAHLVTQYLPGRYVLHDLLRAYAAEQARTHDGPTARQDATHRLFDHYLRTADAAARWMHPMWERLVLPPARPGVSPEALDTLAAAMAWFTAEHPVLQAAVEQAAATGFDTQAWQLAWAHTAFLMRRSYLDELAAMQHLALDAARRLGDPVGQGYALRGLGLSLGRAGRHEEAERYFERALRTYTRAGDIPGQVHTLIGLAKAALGQGRPERALRVTERALELSRAASDRAGQARCLNGIGWCLAQLGEHRRALSYCTEALALFQQVGDRDGLAVTWDSLGYIHSRLADYGQAVTCYQHAADLLQKLGDRSLLGVILAGLGDVHHAAGDPHAAGKAWQNALEVLDEVGHPHAEQVRPKLAAAAGQDDVAG</sequence>
<dbReference type="AlphaFoldDB" id="A0A6F8XLV7"/>
<dbReference type="PANTHER" id="PTHR47691">
    <property type="entry name" value="REGULATOR-RELATED"/>
    <property type="match status" value="1"/>
</dbReference>
<dbReference type="InterPro" id="IPR011990">
    <property type="entry name" value="TPR-like_helical_dom_sf"/>
</dbReference>
<dbReference type="EMBL" id="AP022870">
    <property type="protein sequence ID" value="BCB74796.1"/>
    <property type="molecule type" value="Genomic_DNA"/>
</dbReference>
<evidence type="ECO:0000313" key="2">
    <source>
        <dbReference type="Proteomes" id="UP000502508"/>
    </source>
</evidence>
<proteinExistence type="predicted"/>
<keyword evidence="2" id="KW-1185">Reference proteome</keyword>
<dbReference type="InterPro" id="IPR027417">
    <property type="entry name" value="P-loop_NTPase"/>
</dbReference>
<dbReference type="PANTHER" id="PTHR47691:SF3">
    <property type="entry name" value="HTH-TYPE TRANSCRIPTIONAL REGULATOR RV0890C-RELATED"/>
    <property type="match status" value="1"/>
</dbReference>
<reference evidence="1 2" key="1">
    <citation type="submission" date="2020-03" db="EMBL/GenBank/DDBJ databases">
        <title>Whole genome shotgun sequence of Phytohabitans flavus NBRC 107702.</title>
        <authorList>
            <person name="Komaki H."/>
            <person name="Tamura T."/>
        </authorList>
    </citation>
    <scope>NUCLEOTIDE SEQUENCE [LARGE SCALE GENOMIC DNA]</scope>
    <source>
        <strain evidence="1 2">NBRC 107702</strain>
    </source>
</reference>
<dbReference type="InterPro" id="IPR019734">
    <property type="entry name" value="TPR_rpt"/>
</dbReference>
<dbReference type="SUPFAM" id="SSF52540">
    <property type="entry name" value="P-loop containing nucleoside triphosphate hydrolases"/>
    <property type="match status" value="1"/>
</dbReference>
<name>A0A6F8XLV7_9ACTN</name>
<dbReference type="SUPFAM" id="SSF48452">
    <property type="entry name" value="TPR-like"/>
    <property type="match status" value="2"/>
</dbReference>
<dbReference type="Gene3D" id="1.25.40.10">
    <property type="entry name" value="Tetratricopeptide repeat domain"/>
    <property type="match status" value="1"/>
</dbReference>
<dbReference type="PRINTS" id="PR00364">
    <property type="entry name" value="DISEASERSIST"/>
</dbReference>
<protein>
    <submittedName>
        <fullName evidence="1">Uncharacterized protein</fullName>
    </submittedName>
</protein>
<dbReference type="Pfam" id="PF13424">
    <property type="entry name" value="TPR_12"/>
    <property type="match status" value="2"/>
</dbReference>
<accession>A0A6F8XLV7</accession>
<dbReference type="Proteomes" id="UP000502508">
    <property type="component" value="Chromosome"/>
</dbReference>
<organism evidence="1 2">
    <name type="scientific">Phytohabitans flavus</name>
    <dbReference type="NCBI Taxonomy" id="1076124"/>
    <lineage>
        <taxon>Bacteria</taxon>
        <taxon>Bacillati</taxon>
        <taxon>Actinomycetota</taxon>
        <taxon>Actinomycetes</taxon>
        <taxon>Micromonosporales</taxon>
        <taxon>Micromonosporaceae</taxon>
    </lineage>
</organism>
<dbReference type="Gene3D" id="3.40.50.300">
    <property type="entry name" value="P-loop containing nucleotide triphosphate hydrolases"/>
    <property type="match status" value="1"/>
</dbReference>
<gene>
    <name evidence="1" type="ORF">Pflav_012060</name>
</gene>
<reference evidence="1 2" key="2">
    <citation type="submission" date="2020-03" db="EMBL/GenBank/DDBJ databases">
        <authorList>
            <person name="Ichikawa N."/>
            <person name="Kimura A."/>
            <person name="Kitahashi Y."/>
            <person name="Uohara A."/>
        </authorList>
    </citation>
    <scope>NUCLEOTIDE SEQUENCE [LARGE SCALE GENOMIC DNA]</scope>
    <source>
        <strain evidence="1 2">NBRC 107702</strain>
    </source>
</reference>
<dbReference type="GO" id="GO:0043531">
    <property type="term" value="F:ADP binding"/>
    <property type="evidence" value="ECO:0007669"/>
    <property type="project" value="InterPro"/>
</dbReference>
<evidence type="ECO:0000313" key="1">
    <source>
        <dbReference type="EMBL" id="BCB74796.1"/>
    </source>
</evidence>
<dbReference type="SMART" id="SM00028">
    <property type="entry name" value="TPR"/>
    <property type="match status" value="5"/>
</dbReference>
<dbReference type="KEGG" id="pfla:Pflav_012060"/>